<dbReference type="EMBL" id="JAKKPZ010000001">
    <property type="protein sequence ID" value="KAI1728283.1"/>
    <property type="molecule type" value="Genomic_DNA"/>
</dbReference>
<keyword evidence="7" id="KW-1185">Reference proteome</keyword>
<gene>
    <name evidence="6" type="ORF">DdX_00450</name>
</gene>
<dbReference type="Pfam" id="PF01416">
    <property type="entry name" value="PseudoU_synth_1"/>
    <property type="match status" value="1"/>
</dbReference>
<dbReference type="GO" id="GO:1990481">
    <property type="term" value="P:mRNA pseudouridine synthesis"/>
    <property type="evidence" value="ECO:0007669"/>
    <property type="project" value="TreeGrafter"/>
</dbReference>
<dbReference type="PANTHER" id="PTHR11142">
    <property type="entry name" value="PSEUDOURIDYLATE SYNTHASE"/>
    <property type="match status" value="1"/>
</dbReference>
<dbReference type="EC" id="5.4.99.12" evidence="4"/>
<proteinExistence type="inferred from homology"/>
<keyword evidence="3 4" id="KW-0413">Isomerase</keyword>
<dbReference type="Gene3D" id="3.30.70.580">
    <property type="entry name" value="Pseudouridine synthase I, catalytic domain, N-terminal subdomain"/>
    <property type="match status" value="1"/>
</dbReference>
<dbReference type="GO" id="GO:0003723">
    <property type="term" value="F:RNA binding"/>
    <property type="evidence" value="ECO:0007669"/>
    <property type="project" value="InterPro"/>
</dbReference>
<name>A0AAD4RAD3_9BILA</name>
<dbReference type="SUPFAM" id="SSF55120">
    <property type="entry name" value="Pseudouridine synthase"/>
    <property type="match status" value="1"/>
</dbReference>
<dbReference type="InterPro" id="IPR020103">
    <property type="entry name" value="PsdUridine_synth_cat_dom_sf"/>
</dbReference>
<organism evidence="6 7">
    <name type="scientific">Ditylenchus destructor</name>
    <dbReference type="NCBI Taxonomy" id="166010"/>
    <lineage>
        <taxon>Eukaryota</taxon>
        <taxon>Metazoa</taxon>
        <taxon>Ecdysozoa</taxon>
        <taxon>Nematoda</taxon>
        <taxon>Chromadorea</taxon>
        <taxon>Rhabditida</taxon>
        <taxon>Tylenchina</taxon>
        <taxon>Tylenchomorpha</taxon>
        <taxon>Sphaerularioidea</taxon>
        <taxon>Anguinidae</taxon>
        <taxon>Anguininae</taxon>
        <taxon>Ditylenchus</taxon>
    </lineage>
</organism>
<dbReference type="GO" id="GO:0005634">
    <property type="term" value="C:nucleus"/>
    <property type="evidence" value="ECO:0007669"/>
    <property type="project" value="TreeGrafter"/>
</dbReference>
<comment type="similarity">
    <text evidence="1 4">Belongs to the tRNA pseudouridine synthase TruA family.</text>
</comment>
<dbReference type="Proteomes" id="UP001201812">
    <property type="component" value="Unassembled WGS sequence"/>
</dbReference>
<dbReference type="GO" id="GO:0005737">
    <property type="term" value="C:cytoplasm"/>
    <property type="evidence" value="ECO:0007669"/>
    <property type="project" value="TreeGrafter"/>
</dbReference>
<evidence type="ECO:0000313" key="7">
    <source>
        <dbReference type="Proteomes" id="UP001201812"/>
    </source>
</evidence>
<evidence type="ECO:0000256" key="1">
    <source>
        <dbReference type="ARBA" id="ARBA00009375"/>
    </source>
</evidence>
<keyword evidence="2 4" id="KW-0819">tRNA processing</keyword>
<sequence length="428" mass="49106">MSKIDGELWKVPLPRTSGNPTTSEAISDRQKKRVLHSKVKNGEAPSNVREIDFSKYPQRRIALLFLYTGWDHDGLVTQVDTDNTVEQHIFSTLLHTRLIKSVESAQWTRCGRTDKGVSAFRQVGAVTVRSTDVNAADIFWHEDSDPSKRIKTTQELPFVKMLNGRLPKSIRVLAWCPAPDKEFSARWSCTDRTYTYVLPRGTINTERMNNACQLLIGSHDFRNFCHIDRNKARLGMSYIRTIISAKAELVEAFSDNNPYALLRLNVKASGFLWHQIRCIVTLLYEIGNGREEPEIITQLLDISSYPARPQYPLANELPLCLFDCSYPDGNLNWIYDYQILSEVLCDLQRKWAEHQVKANILRAMVGAVCGICDTVDEQKSNSFRTNTQGLETFIIGQPFTKRYTPILKRPLCRSLEERQKEEDRKKSK</sequence>
<dbReference type="AlphaFoldDB" id="A0AAD4RAD3"/>
<protein>
    <recommendedName>
        <fullName evidence="4">tRNA pseudouridine synthase</fullName>
        <ecNumber evidence="4">5.4.99.12</ecNumber>
    </recommendedName>
</protein>
<dbReference type="InterPro" id="IPR020094">
    <property type="entry name" value="TruA/RsuA/RluB/E/F_N"/>
</dbReference>
<dbReference type="InterPro" id="IPR020097">
    <property type="entry name" value="PsdUridine_synth_TruA_a/b_dom"/>
</dbReference>
<comment type="caution">
    <text evidence="6">The sequence shown here is derived from an EMBL/GenBank/DDBJ whole genome shotgun (WGS) entry which is preliminary data.</text>
</comment>
<dbReference type="PANTHER" id="PTHR11142:SF5">
    <property type="entry name" value="TRNA PSEUDOURIDINE(38_39) SYNTHASE"/>
    <property type="match status" value="1"/>
</dbReference>
<evidence type="ECO:0000256" key="3">
    <source>
        <dbReference type="ARBA" id="ARBA00023235"/>
    </source>
</evidence>
<dbReference type="InterPro" id="IPR020095">
    <property type="entry name" value="PsdUridine_synth_TruA_C"/>
</dbReference>
<dbReference type="GO" id="GO:0031119">
    <property type="term" value="P:tRNA pseudouridine synthesis"/>
    <property type="evidence" value="ECO:0007669"/>
    <property type="project" value="TreeGrafter"/>
</dbReference>
<dbReference type="GO" id="GO:0160147">
    <property type="term" value="F:tRNA pseudouridine(38-40) synthase activity"/>
    <property type="evidence" value="ECO:0007669"/>
    <property type="project" value="UniProtKB-EC"/>
</dbReference>
<reference evidence="6" key="1">
    <citation type="submission" date="2022-01" db="EMBL/GenBank/DDBJ databases">
        <title>Genome Sequence Resource for Two Populations of Ditylenchus destructor, the Migratory Endoparasitic Phytonematode.</title>
        <authorList>
            <person name="Zhang H."/>
            <person name="Lin R."/>
            <person name="Xie B."/>
        </authorList>
    </citation>
    <scope>NUCLEOTIDE SEQUENCE</scope>
    <source>
        <strain evidence="6">BazhouSP</strain>
    </source>
</reference>
<comment type="catalytic activity">
    <reaction evidence="4">
        <text>uridine(38/39/40) in tRNA = pseudouridine(38/39/40) in tRNA</text>
        <dbReference type="Rhea" id="RHEA:22376"/>
        <dbReference type="Rhea" id="RHEA-COMP:10085"/>
        <dbReference type="Rhea" id="RHEA-COMP:10087"/>
        <dbReference type="ChEBI" id="CHEBI:65314"/>
        <dbReference type="ChEBI" id="CHEBI:65315"/>
        <dbReference type="EC" id="5.4.99.12"/>
    </reaction>
</comment>
<feature type="domain" description="Pseudouridine synthase I TruA alpha/beta" evidence="5">
    <location>
        <begin position="211"/>
        <end position="327"/>
    </location>
</feature>
<accession>A0AAD4RAD3</accession>
<evidence type="ECO:0000259" key="5">
    <source>
        <dbReference type="Pfam" id="PF01416"/>
    </source>
</evidence>
<dbReference type="Gene3D" id="3.30.70.660">
    <property type="entry name" value="Pseudouridine synthase I, catalytic domain, C-terminal subdomain"/>
    <property type="match status" value="1"/>
</dbReference>
<evidence type="ECO:0000256" key="2">
    <source>
        <dbReference type="ARBA" id="ARBA00022694"/>
    </source>
</evidence>
<evidence type="ECO:0000313" key="6">
    <source>
        <dbReference type="EMBL" id="KAI1728283.1"/>
    </source>
</evidence>
<evidence type="ECO:0000256" key="4">
    <source>
        <dbReference type="RuleBase" id="RU003792"/>
    </source>
</evidence>
<dbReference type="InterPro" id="IPR001406">
    <property type="entry name" value="PsdUridine_synth_TruA"/>
</dbReference>